<dbReference type="SUPFAM" id="SSF88659">
    <property type="entry name" value="Sigma3 and sigma4 domains of RNA polymerase sigma factors"/>
    <property type="match status" value="1"/>
</dbReference>
<comment type="similarity">
    <text evidence="1">Belongs to the sigma-70 factor family. ECF subfamily.</text>
</comment>
<protein>
    <submittedName>
        <fullName evidence="6">RNA polymerase sigma-70 factor (ECF subfamily)</fullName>
    </submittedName>
</protein>
<dbReference type="Gene3D" id="1.10.10.10">
    <property type="entry name" value="Winged helix-like DNA-binding domain superfamily/Winged helix DNA-binding domain"/>
    <property type="match status" value="1"/>
</dbReference>
<proteinExistence type="inferred from homology"/>
<dbReference type="GO" id="GO:0003677">
    <property type="term" value="F:DNA binding"/>
    <property type="evidence" value="ECO:0007669"/>
    <property type="project" value="InterPro"/>
</dbReference>
<dbReference type="PROSITE" id="PS00622">
    <property type="entry name" value="HTH_LUXR_1"/>
    <property type="match status" value="1"/>
</dbReference>
<dbReference type="InterPro" id="IPR013324">
    <property type="entry name" value="RNA_pol_sigma_r3/r4-like"/>
</dbReference>
<evidence type="ECO:0000256" key="4">
    <source>
        <dbReference type="ARBA" id="ARBA00023163"/>
    </source>
</evidence>
<dbReference type="InterPro" id="IPR036388">
    <property type="entry name" value="WH-like_DNA-bd_sf"/>
</dbReference>
<dbReference type="InterPro" id="IPR013249">
    <property type="entry name" value="RNA_pol_sigma70_r4_t2"/>
</dbReference>
<dbReference type="InterPro" id="IPR039425">
    <property type="entry name" value="RNA_pol_sigma-70-like"/>
</dbReference>
<dbReference type="InterPro" id="IPR013325">
    <property type="entry name" value="RNA_pol_sigma_r2"/>
</dbReference>
<keyword evidence="3" id="KW-0731">Sigma factor</keyword>
<dbReference type="NCBIfam" id="TIGR02937">
    <property type="entry name" value="sigma70-ECF"/>
    <property type="match status" value="1"/>
</dbReference>
<evidence type="ECO:0000259" key="5">
    <source>
        <dbReference type="PROSITE" id="PS00622"/>
    </source>
</evidence>
<evidence type="ECO:0000256" key="1">
    <source>
        <dbReference type="ARBA" id="ARBA00010641"/>
    </source>
</evidence>
<gene>
    <name evidence="6" type="ORF">DFJ69_1510</name>
</gene>
<dbReference type="RefSeq" id="WP_245974116.1">
    <property type="nucleotide sequence ID" value="NZ_QTTT01000001.1"/>
</dbReference>
<dbReference type="PANTHER" id="PTHR43133:SF25">
    <property type="entry name" value="RNA POLYMERASE SIGMA FACTOR RFAY-RELATED"/>
    <property type="match status" value="1"/>
</dbReference>
<dbReference type="SUPFAM" id="SSF88946">
    <property type="entry name" value="Sigma2 domain of RNA polymerase sigma factors"/>
    <property type="match status" value="1"/>
</dbReference>
<accession>A0A3D9SJJ5</accession>
<reference evidence="6 7" key="1">
    <citation type="submission" date="2018-08" db="EMBL/GenBank/DDBJ databases">
        <title>Sequencing the genomes of 1000 actinobacteria strains.</title>
        <authorList>
            <person name="Klenk H.-P."/>
        </authorList>
    </citation>
    <scope>NUCLEOTIDE SEQUENCE [LARGE SCALE GENOMIC DNA]</scope>
    <source>
        <strain evidence="6 7">DSM 43927</strain>
    </source>
</reference>
<dbReference type="Gene3D" id="1.10.1740.10">
    <property type="match status" value="1"/>
</dbReference>
<keyword evidence="2" id="KW-0805">Transcription regulation</keyword>
<dbReference type="PANTHER" id="PTHR43133">
    <property type="entry name" value="RNA POLYMERASE ECF-TYPE SIGMA FACTO"/>
    <property type="match status" value="1"/>
</dbReference>
<dbReference type="GO" id="GO:0006352">
    <property type="term" value="P:DNA-templated transcription initiation"/>
    <property type="evidence" value="ECO:0007669"/>
    <property type="project" value="InterPro"/>
</dbReference>
<name>A0A3D9SJJ5_9ACTN</name>
<dbReference type="InterPro" id="IPR007627">
    <property type="entry name" value="RNA_pol_sigma70_r2"/>
</dbReference>
<sequence>MTILERISRPGADGGPADAELIERSRHEPEAFAAVFDRHADRVHHYLARRAGPTEADDLLSATFLTAFEQRDRFDAARSPAGALPWLMGIATNLLRGHRRAEARRWDVLARARLDPAEPSPAERVAARVDATVAARPLVDVLTDLPQGDRDALLLLAWADLTYEEIAAALEIPIGTVRSRIHRVRTRLRAAVPSQPNAETE</sequence>
<dbReference type="EMBL" id="QTTT01000001">
    <property type="protein sequence ID" value="REE96086.1"/>
    <property type="molecule type" value="Genomic_DNA"/>
</dbReference>
<feature type="domain" description="HTH luxR-type" evidence="5">
    <location>
        <begin position="160"/>
        <end position="187"/>
    </location>
</feature>
<dbReference type="GO" id="GO:0016987">
    <property type="term" value="F:sigma factor activity"/>
    <property type="evidence" value="ECO:0007669"/>
    <property type="project" value="UniProtKB-KW"/>
</dbReference>
<evidence type="ECO:0000313" key="6">
    <source>
        <dbReference type="EMBL" id="REE96086.1"/>
    </source>
</evidence>
<evidence type="ECO:0000256" key="2">
    <source>
        <dbReference type="ARBA" id="ARBA00023015"/>
    </source>
</evidence>
<dbReference type="Pfam" id="PF08281">
    <property type="entry name" value="Sigma70_r4_2"/>
    <property type="match status" value="1"/>
</dbReference>
<evidence type="ECO:0000313" key="7">
    <source>
        <dbReference type="Proteomes" id="UP000256661"/>
    </source>
</evidence>
<dbReference type="InterPro" id="IPR014284">
    <property type="entry name" value="RNA_pol_sigma-70_dom"/>
</dbReference>
<dbReference type="Proteomes" id="UP000256661">
    <property type="component" value="Unassembled WGS sequence"/>
</dbReference>
<dbReference type="InterPro" id="IPR000792">
    <property type="entry name" value="Tscrpt_reg_LuxR_C"/>
</dbReference>
<keyword evidence="4" id="KW-0804">Transcription</keyword>
<evidence type="ECO:0000256" key="3">
    <source>
        <dbReference type="ARBA" id="ARBA00023082"/>
    </source>
</evidence>
<organism evidence="6 7">
    <name type="scientific">Thermomonospora umbrina</name>
    <dbReference type="NCBI Taxonomy" id="111806"/>
    <lineage>
        <taxon>Bacteria</taxon>
        <taxon>Bacillati</taxon>
        <taxon>Actinomycetota</taxon>
        <taxon>Actinomycetes</taxon>
        <taxon>Streptosporangiales</taxon>
        <taxon>Thermomonosporaceae</taxon>
        <taxon>Thermomonospora</taxon>
    </lineage>
</organism>
<dbReference type="AlphaFoldDB" id="A0A3D9SJJ5"/>
<keyword evidence="7" id="KW-1185">Reference proteome</keyword>
<comment type="caution">
    <text evidence="6">The sequence shown here is derived from an EMBL/GenBank/DDBJ whole genome shotgun (WGS) entry which is preliminary data.</text>
</comment>
<dbReference type="Pfam" id="PF04542">
    <property type="entry name" value="Sigma70_r2"/>
    <property type="match status" value="1"/>
</dbReference>